<protein>
    <submittedName>
        <fullName evidence="2">Kinase-like domain-containing protein</fullName>
    </submittedName>
</protein>
<proteinExistence type="predicted"/>
<dbReference type="InterPro" id="IPR001245">
    <property type="entry name" value="Ser-Thr/Tyr_kinase_cat_dom"/>
</dbReference>
<name>A0A9P5YA24_9AGAR</name>
<evidence type="ECO:0000259" key="1">
    <source>
        <dbReference type="PROSITE" id="PS50011"/>
    </source>
</evidence>
<dbReference type="InterPro" id="IPR011009">
    <property type="entry name" value="Kinase-like_dom_sf"/>
</dbReference>
<dbReference type="Pfam" id="PF07714">
    <property type="entry name" value="PK_Tyr_Ser-Thr"/>
    <property type="match status" value="1"/>
</dbReference>
<dbReference type="SUPFAM" id="SSF56112">
    <property type="entry name" value="Protein kinase-like (PK-like)"/>
    <property type="match status" value="1"/>
</dbReference>
<dbReference type="GO" id="GO:0004674">
    <property type="term" value="F:protein serine/threonine kinase activity"/>
    <property type="evidence" value="ECO:0007669"/>
    <property type="project" value="TreeGrafter"/>
</dbReference>
<comment type="caution">
    <text evidence="2">The sequence shown here is derived from an EMBL/GenBank/DDBJ whole genome shotgun (WGS) entry which is preliminary data.</text>
</comment>
<dbReference type="PANTHER" id="PTHR44329">
    <property type="entry name" value="SERINE/THREONINE-PROTEIN KINASE TNNI3K-RELATED"/>
    <property type="match status" value="1"/>
</dbReference>
<reference evidence="2" key="1">
    <citation type="submission" date="2020-11" db="EMBL/GenBank/DDBJ databases">
        <authorList>
            <consortium name="DOE Joint Genome Institute"/>
            <person name="Ahrendt S."/>
            <person name="Riley R."/>
            <person name="Andreopoulos W."/>
            <person name="Labutti K."/>
            <person name="Pangilinan J."/>
            <person name="Ruiz-Duenas F.J."/>
            <person name="Barrasa J.M."/>
            <person name="Sanchez-Garcia M."/>
            <person name="Camarero S."/>
            <person name="Miyauchi S."/>
            <person name="Serrano A."/>
            <person name="Linde D."/>
            <person name="Babiker R."/>
            <person name="Drula E."/>
            <person name="Ayuso-Fernandez I."/>
            <person name="Pacheco R."/>
            <person name="Padilla G."/>
            <person name="Ferreira P."/>
            <person name="Barriuso J."/>
            <person name="Kellner H."/>
            <person name="Castanera R."/>
            <person name="Alfaro M."/>
            <person name="Ramirez L."/>
            <person name="Pisabarro A.G."/>
            <person name="Kuo A."/>
            <person name="Tritt A."/>
            <person name="Lipzen A."/>
            <person name="He G."/>
            <person name="Yan M."/>
            <person name="Ng V."/>
            <person name="Cullen D."/>
            <person name="Martin F."/>
            <person name="Rosso M.-N."/>
            <person name="Henrissat B."/>
            <person name="Hibbett D."/>
            <person name="Martinez A.T."/>
            <person name="Grigoriev I.V."/>
        </authorList>
    </citation>
    <scope>NUCLEOTIDE SEQUENCE</scope>
    <source>
        <strain evidence="2">CBS 247.69</strain>
    </source>
</reference>
<evidence type="ECO:0000313" key="2">
    <source>
        <dbReference type="EMBL" id="KAF9464909.1"/>
    </source>
</evidence>
<dbReference type="OrthoDB" id="122279at2759"/>
<dbReference type="Proteomes" id="UP000807353">
    <property type="component" value="Unassembled WGS sequence"/>
</dbReference>
<dbReference type="Gene3D" id="1.10.510.10">
    <property type="entry name" value="Transferase(Phosphotransferase) domain 1"/>
    <property type="match status" value="1"/>
</dbReference>
<keyword evidence="2" id="KW-0808">Transferase</keyword>
<dbReference type="InterPro" id="IPR008271">
    <property type="entry name" value="Ser/Thr_kinase_AS"/>
</dbReference>
<gene>
    <name evidence="2" type="ORF">BDZ94DRAFT_1255532</name>
</gene>
<keyword evidence="3" id="KW-1185">Reference proteome</keyword>
<sequence>MSDSLLSEHEDLMIKANVSRSSRLFLSRAAHDKVSEHGGISSQSTLSTNSIASNVGLGNLNLWGAVIEEGKPTSSENVQGKCEAGSISQAFGQYNFIAHDLQVGLGGDTLIDRDIRICQNRQVAEILSRLGAVFSDERKYQLFMECQRSDSQIQSLIDLFQMLLDVPTLETKFRSQLLAATRNLATIVDFYPTCSRLRSVELVASHPLAGGSFANIYKGIFEGQYVCMKVIRLYQPFQVRYFLQRLYSEVILWKQLKHENLLPFYGVYKLGNQLCLVSHWADNGDIKSFLEINPYVNRVSLSLDVAKGIAYLHENNIIHGDLKGGNVLVHSTGRAVISDVGLSAVTDPQILKWTSHSCGTSQGGAIRWQAPELYGMEGGESMSQSKASDIYALGCVFYEIFTGQVPFAEYRMDSTVMHKVCLGKKPSKPVPLAPSWSEWGLTEPIWRLMEDCWTRSPATRPTIEQIIVRLDGEVIGVDERLISREVVSPSHLRQGIGHKHPDYPTVDELETCLWGTPVGVSHSEWRTDL</sequence>
<organism evidence="2 3">
    <name type="scientific">Collybia nuda</name>
    <dbReference type="NCBI Taxonomy" id="64659"/>
    <lineage>
        <taxon>Eukaryota</taxon>
        <taxon>Fungi</taxon>
        <taxon>Dikarya</taxon>
        <taxon>Basidiomycota</taxon>
        <taxon>Agaricomycotina</taxon>
        <taxon>Agaricomycetes</taxon>
        <taxon>Agaricomycetidae</taxon>
        <taxon>Agaricales</taxon>
        <taxon>Tricholomatineae</taxon>
        <taxon>Clitocybaceae</taxon>
        <taxon>Collybia</taxon>
    </lineage>
</organism>
<dbReference type="PROSITE" id="PS50011">
    <property type="entry name" value="PROTEIN_KINASE_DOM"/>
    <property type="match status" value="1"/>
</dbReference>
<accession>A0A9P5YA24</accession>
<evidence type="ECO:0000313" key="3">
    <source>
        <dbReference type="Proteomes" id="UP000807353"/>
    </source>
</evidence>
<dbReference type="InterPro" id="IPR000719">
    <property type="entry name" value="Prot_kinase_dom"/>
</dbReference>
<dbReference type="EMBL" id="MU150251">
    <property type="protein sequence ID" value="KAF9464909.1"/>
    <property type="molecule type" value="Genomic_DNA"/>
</dbReference>
<dbReference type="InterPro" id="IPR051681">
    <property type="entry name" value="Ser/Thr_Kinases-Pseudokinases"/>
</dbReference>
<dbReference type="GO" id="GO:0005524">
    <property type="term" value="F:ATP binding"/>
    <property type="evidence" value="ECO:0007669"/>
    <property type="project" value="InterPro"/>
</dbReference>
<dbReference type="AlphaFoldDB" id="A0A9P5YA24"/>
<feature type="domain" description="Protein kinase" evidence="1">
    <location>
        <begin position="202"/>
        <end position="475"/>
    </location>
</feature>
<keyword evidence="2" id="KW-0418">Kinase</keyword>
<dbReference type="PROSITE" id="PS00108">
    <property type="entry name" value="PROTEIN_KINASE_ST"/>
    <property type="match status" value="1"/>
</dbReference>
<dbReference type="SMART" id="SM00220">
    <property type="entry name" value="S_TKc"/>
    <property type="match status" value="1"/>
</dbReference>